<proteinExistence type="predicted"/>
<sequence length="102" mass="11114">MDIAENQSLESLGGALVALRYMQGVFLDEAKNISDKVNVDRENTKGDLADSMEQLILLKIAGNNTALAESLGVQIDRVLNTITKTQEIRDSVKNTPIPKEGN</sequence>
<accession>A0A8S5P1H2</accession>
<dbReference type="EMBL" id="BK015301">
    <property type="protein sequence ID" value="DAE00307.1"/>
    <property type="molecule type" value="Genomic_DNA"/>
</dbReference>
<protein>
    <submittedName>
        <fullName evidence="1">Uncharacterized protein</fullName>
    </submittedName>
</protein>
<organism evidence="1">
    <name type="scientific">Myoviridae sp. ctLnO19</name>
    <dbReference type="NCBI Taxonomy" id="2825085"/>
    <lineage>
        <taxon>Viruses</taxon>
        <taxon>Duplodnaviria</taxon>
        <taxon>Heunggongvirae</taxon>
        <taxon>Uroviricota</taxon>
        <taxon>Caudoviricetes</taxon>
    </lineage>
</organism>
<reference evidence="1" key="1">
    <citation type="journal article" date="2021" name="Proc. Natl. Acad. Sci. U.S.A.">
        <title>A Catalog of Tens of Thousands of Viruses from Human Metagenomes Reveals Hidden Associations with Chronic Diseases.</title>
        <authorList>
            <person name="Tisza M.J."/>
            <person name="Buck C.B."/>
        </authorList>
    </citation>
    <scope>NUCLEOTIDE SEQUENCE</scope>
    <source>
        <strain evidence="1">CtLnO19</strain>
    </source>
</reference>
<name>A0A8S5P1H2_9CAUD</name>
<evidence type="ECO:0000313" key="1">
    <source>
        <dbReference type="EMBL" id="DAE00307.1"/>
    </source>
</evidence>